<dbReference type="Pfam" id="PF02463">
    <property type="entry name" value="SMC_N"/>
    <property type="match status" value="1"/>
</dbReference>
<dbReference type="Gene3D" id="6.10.140.1090">
    <property type="match status" value="1"/>
</dbReference>
<dbReference type="GO" id="GO:0006281">
    <property type="term" value="P:DNA repair"/>
    <property type="evidence" value="ECO:0007669"/>
    <property type="project" value="UniProtKB-KW"/>
</dbReference>
<accession>A0A0K6IRA3</accession>
<dbReference type="PANTHER" id="PTHR11059">
    <property type="entry name" value="DNA REPAIR PROTEIN RECN"/>
    <property type="match status" value="1"/>
</dbReference>
<dbReference type="CDD" id="cd03241">
    <property type="entry name" value="ABC_RecN"/>
    <property type="match status" value="2"/>
</dbReference>
<feature type="domain" description="RecF/RecN/SMC N-terminal" evidence="11">
    <location>
        <begin position="1"/>
        <end position="508"/>
    </location>
</feature>
<evidence type="ECO:0000256" key="7">
    <source>
        <dbReference type="ARBA" id="ARBA00023204"/>
    </source>
</evidence>
<dbReference type="STRING" id="1137284.GCA_001418205_03082"/>
<dbReference type="InterPro" id="IPR004604">
    <property type="entry name" value="DNA_recomb/repair_RecN"/>
</dbReference>
<dbReference type="SUPFAM" id="SSF52540">
    <property type="entry name" value="P-loop containing nucleoside triphosphate hydrolases"/>
    <property type="match status" value="2"/>
</dbReference>
<feature type="coiled-coil region" evidence="10">
    <location>
        <begin position="168"/>
        <end position="222"/>
    </location>
</feature>
<dbReference type="GO" id="GO:0005524">
    <property type="term" value="F:ATP binding"/>
    <property type="evidence" value="ECO:0007669"/>
    <property type="project" value="UniProtKB-KW"/>
</dbReference>
<sequence>MLTSIAISNFAIVESLELELKPGMTAISGETGAGKSIMVDALSLCLGGRTDAGVVRHGEKKADISATFEISAYPAVQDWLEERDLENTSESLCILRRVISKEGRSKAYINGRPCTLADLKEAGSFLVDIHGQHEHQSLLLRSAQRQQLDEYGRLTDLTRQVREEYNAWRKLKEELHAKQNRSAEQEAKVQLLSYQAEELAQLDLKANELEELENEQAFLSNIADAQYKAYAASGILRDSDEGNVCSLLHQAIQQASAIHPPTKELENALEMMNQALIQAEEASASLNHYQDTLEQDPGRLQDIEQRLSDIYDTARKHRVLPEGLIPLREEVEAELNSLSGSEESLDALKLKEEKAYQQLTTSATLLTEKRMQAKEELAQRVEEQIHGLGMPHARFYIHCDPLDQISVNGYEEIEYMIASNPGQPAQPLRKVASGGELSRISLGIQVVTAHTSVIPTLVFDEVDVGISGGTAEVVGRMLRAVGNRGQVFCVTHLAQVAAQGHQHFRVSKEVFNEATVSKVESLAETNRTQEIARLLGGIELTEQTLAHAREMLGNVQLQ</sequence>
<evidence type="ECO:0000256" key="8">
    <source>
        <dbReference type="ARBA" id="ARBA00033408"/>
    </source>
</evidence>
<dbReference type="AlphaFoldDB" id="A0A0K6IRA3"/>
<dbReference type="Gene3D" id="3.40.50.300">
    <property type="entry name" value="P-loop containing nucleotide triphosphate hydrolases"/>
    <property type="match status" value="2"/>
</dbReference>
<dbReference type="RefSeq" id="WP_055464124.1">
    <property type="nucleotide sequence ID" value="NZ_CYHG01000012.1"/>
</dbReference>
<keyword evidence="4" id="KW-0547">Nucleotide-binding</keyword>
<evidence type="ECO:0000256" key="6">
    <source>
        <dbReference type="ARBA" id="ARBA00022840"/>
    </source>
</evidence>
<dbReference type="InterPro" id="IPR003395">
    <property type="entry name" value="RecF/RecN/SMC_N"/>
</dbReference>
<evidence type="ECO:0000256" key="10">
    <source>
        <dbReference type="SAM" id="Coils"/>
    </source>
</evidence>
<dbReference type="Proteomes" id="UP000182769">
    <property type="component" value="Unassembled WGS sequence"/>
</dbReference>
<evidence type="ECO:0000256" key="2">
    <source>
        <dbReference type="ARBA" id="ARBA00009441"/>
    </source>
</evidence>
<keyword evidence="7 9" id="KW-0234">DNA repair</keyword>
<evidence type="ECO:0000256" key="4">
    <source>
        <dbReference type="ARBA" id="ARBA00022741"/>
    </source>
</evidence>
<evidence type="ECO:0000256" key="3">
    <source>
        <dbReference type="ARBA" id="ARBA00021315"/>
    </source>
</evidence>
<dbReference type="InterPro" id="IPR027417">
    <property type="entry name" value="P-loop_NTPase"/>
</dbReference>
<evidence type="ECO:0000259" key="11">
    <source>
        <dbReference type="Pfam" id="PF02463"/>
    </source>
</evidence>
<evidence type="ECO:0000256" key="1">
    <source>
        <dbReference type="ARBA" id="ARBA00003618"/>
    </source>
</evidence>
<dbReference type="GO" id="GO:0043590">
    <property type="term" value="C:bacterial nucleoid"/>
    <property type="evidence" value="ECO:0007669"/>
    <property type="project" value="TreeGrafter"/>
</dbReference>
<dbReference type="EMBL" id="CYHG01000012">
    <property type="protein sequence ID" value="CUB05613.1"/>
    <property type="molecule type" value="Genomic_DNA"/>
</dbReference>
<proteinExistence type="inferred from homology"/>
<dbReference type="NCBIfam" id="NF008121">
    <property type="entry name" value="PRK10869.1"/>
    <property type="match status" value="1"/>
</dbReference>
<dbReference type="NCBIfam" id="TIGR00634">
    <property type="entry name" value="recN"/>
    <property type="match status" value="1"/>
</dbReference>
<name>A0A0K6IRA3_9GAMM</name>
<keyword evidence="5 9" id="KW-0227">DNA damage</keyword>
<keyword evidence="10" id="KW-0175">Coiled coil</keyword>
<evidence type="ECO:0000313" key="13">
    <source>
        <dbReference type="Proteomes" id="UP000182769"/>
    </source>
</evidence>
<evidence type="ECO:0000313" key="12">
    <source>
        <dbReference type="EMBL" id="CUB05613.1"/>
    </source>
</evidence>
<dbReference type="PIRSF" id="PIRSF003128">
    <property type="entry name" value="RecN"/>
    <property type="match status" value="1"/>
</dbReference>
<dbReference type="FunFam" id="3.40.50.300:FF:000356">
    <property type="entry name" value="DNA repair protein RecN"/>
    <property type="match status" value="1"/>
</dbReference>
<dbReference type="GO" id="GO:0006310">
    <property type="term" value="P:DNA recombination"/>
    <property type="evidence" value="ECO:0007669"/>
    <property type="project" value="InterPro"/>
</dbReference>
<evidence type="ECO:0000256" key="5">
    <source>
        <dbReference type="ARBA" id="ARBA00022763"/>
    </source>
</evidence>
<dbReference type="PANTHER" id="PTHR11059:SF0">
    <property type="entry name" value="DNA REPAIR PROTEIN RECN"/>
    <property type="match status" value="1"/>
</dbReference>
<evidence type="ECO:0000256" key="9">
    <source>
        <dbReference type="PIRNR" id="PIRNR003128"/>
    </source>
</evidence>
<comment type="function">
    <text evidence="1 9">May be involved in recombinational repair of damaged DNA.</text>
</comment>
<organism evidence="12 13">
    <name type="scientific">Marinomonas fungiae</name>
    <dbReference type="NCBI Taxonomy" id="1137284"/>
    <lineage>
        <taxon>Bacteria</taxon>
        <taxon>Pseudomonadati</taxon>
        <taxon>Pseudomonadota</taxon>
        <taxon>Gammaproteobacteria</taxon>
        <taxon>Oceanospirillales</taxon>
        <taxon>Oceanospirillaceae</taxon>
        <taxon>Marinomonas</taxon>
    </lineage>
</organism>
<dbReference type="GO" id="GO:0009432">
    <property type="term" value="P:SOS response"/>
    <property type="evidence" value="ECO:0007669"/>
    <property type="project" value="TreeGrafter"/>
</dbReference>
<protein>
    <recommendedName>
        <fullName evidence="3 9">DNA repair protein RecN</fullName>
    </recommendedName>
    <alternativeName>
        <fullName evidence="8 9">Recombination protein N</fullName>
    </alternativeName>
</protein>
<keyword evidence="13" id="KW-1185">Reference proteome</keyword>
<keyword evidence="6" id="KW-0067">ATP-binding</keyword>
<dbReference type="OrthoDB" id="9806954at2"/>
<reference evidence="13" key="1">
    <citation type="submission" date="2015-08" db="EMBL/GenBank/DDBJ databases">
        <authorList>
            <person name="Varghese N."/>
        </authorList>
    </citation>
    <scope>NUCLEOTIDE SEQUENCE [LARGE SCALE GENOMIC DNA]</scope>
    <source>
        <strain evidence="13">JCM 18476</strain>
    </source>
</reference>
<dbReference type="FunFam" id="3.40.50.300:FF:000319">
    <property type="entry name" value="DNA repair protein RecN"/>
    <property type="match status" value="1"/>
</dbReference>
<comment type="similarity">
    <text evidence="2 9">Belongs to the RecN family.</text>
</comment>
<gene>
    <name evidence="12" type="ORF">Ga0061065_11223</name>
</gene>